<accession>A0A8H3Z8F1</accession>
<comment type="caution">
    <text evidence="25">The sequence shown here is derived from an EMBL/GenBank/DDBJ whole genome shotgun (WGS) entry which is preliminary data.</text>
</comment>
<keyword evidence="7" id="KW-0001">2Fe-2S</keyword>
<evidence type="ECO:0000256" key="11">
    <source>
        <dbReference type="ARBA" id="ARBA00022967"/>
    </source>
</evidence>
<evidence type="ECO:0000256" key="2">
    <source>
        <dbReference type="ARBA" id="ARBA00010651"/>
    </source>
</evidence>
<organism evidence="25 26">
    <name type="scientific">Venturia inaequalis</name>
    <name type="common">Apple scab fungus</name>
    <dbReference type="NCBI Taxonomy" id="5025"/>
    <lineage>
        <taxon>Eukaryota</taxon>
        <taxon>Fungi</taxon>
        <taxon>Dikarya</taxon>
        <taxon>Ascomycota</taxon>
        <taxon>Pezizomycotina</taxon>
        <taxon>Dothideomycetes</taxon>
        <taxon>Pleosporomycetidae</taxon>
        <taxon>Venturiales</taxon>
        <taxon>Venturiaceae</taxon>
        <taxon>Venturia</taxon>
    </lineage>
</organism>
<dbReference type="SUPFAM" id="SSF81502">
    <property type="entry name" value="ISP transmembrane anchor"/>
    <property type="match status" value="1"/>
</dbReference>
<evidence type="ECO:0000256" key="23">
    <source>
        <dbReference type="SAM" id="MobiDB-lite"/>
    </source>
</evidence>
<evidence type="ECO:0000256" key="20">
    <source>
        <dbReference type="ARBA" id="ARBA00034078"/>
    </source>
</evidence>
<evidence type="ECO:0000256" key="18">
    <source>
        <dbReference type="ARBA" id="ARBA00023157"/>
    </source>
</evidence>
<name>A0A8H3Z8F1_VENIN</name>
<evidence type="ECO:0000313" key="26">
    <source>
        <dbReference type="Proteomes" id="UP000490939"/>
    </source>
</evidence>
<keyword evidence="5" id="KW-0679">Respiratory chain</keyword>
<keyword evidence="16" id="KW-0496">Mitochondrion</keyword>
<gene>
    <name evidence="25" type="ORF">EG327_002741</name>
</gene>
<evidence type="ECO:0000259" key="24">
    <source>
        <dbReference type="PROSITE" id="PS51296"/>
    </source>
</evidence>
<dbReference type="Gene3D" id="1.20.5.270">
    <property type="entry name" value="Ubiquinol cytochrome reductase, transmembrane domain"/>
    <property type="match status" value="1"/>
</dbReference>
<keyword evidence="11" id="KW-1278">Translocase</keyword>
<keyword evidence="8" id="KW-0479">Metal-binding</keyword>
<sequence>MSALTATAGTLARCARQQLPSTARAAVAVATQQRRNISEVTNTSSFDSPFKGMGGSETTKIPSFKKYRTSGGETGNKVFQYFMVGTMGAISALGAKATVQDFLVNMSASADVLAQAKVEVDLSTIPEGKNVIIKWRGKPVFIRHRTEGEIKDAEDTKWEALRDPQSDEQRVQKPEWLIMLGVCTHLGCVPIGEAGDFGGWFCPCHGSHYDISGRIRKGPAPLNLEIPAYSFPDDTNLALVAPLKKVSTSDFTTITRPRTFCSAPETMDEPSRKRRRGNSIVESVKDIVNEATVLREELERVKVENERLSVENTRLQGDVSEMKKLDMIRGKELWDLKKEKKELEKCVSDRDIDLYEQGNLIEELQGKLEAFETEREGRSAVNMTETLRIIAPHPSQLVLDEETATFNTQTIGPSQNEPLSNKISSLDHVADASEIEEQILADRPSTDLAGLSHIFDGIHVAAPVPPAVVPTPIPAAIAPVLAPASLMIPTPEPVGAAARLTDWAPRGHQRIQLPIPNRRYPDSQRRYAPTMNGWWQPDFLNVGISPSDSSHAARIMETNLGTELPREERCIACVREDRACWVYDQNIFGHHMNVTAAGARCARCRVKAEAGGCSLTKGKPTARSMPRPPKSDGPGSMGNMR</sequence>
<dbReference type="GO" id="GO:0051537">
    <property type="term" value="F:2 iron, 2 sulfur cluster binding"/>
    <property type="evidence" value="ECO:0007669"/>
    <property type="project" value="UniProtKB-KW"/>
</dbReference>
<keyword evidence="6" id="KW-0812">Transmembrane</keyword>
<evidence type="ECO:0000256" key="22">
    <source>
        <dbReference type="SAM" id="Coils"/>
    </source>
</evidence>
<comment type="cofactor">
    <cofactor evidence="20">
        <name>[2Fe-2S] cluster</name>
        <dbReference type="ChEBI" id="CHEBI:190135"/>
    </cofactor>
</comment>
<keyword evidence="18" id="KW-1015">Disulfide bond</keyword>
<keyword evidence="9" id="KW-0999">Mitochondrion inner membrane</keyword>
<evidence type="ECO:0000256" key="8">
    <source>
        <dbReference type="ARBA" id="ARBA00022723"/>
    </source>
</evidence>
<evidence type="ECO:0000256" key="12">
    <source>
        <dbReference type="ARBA" id="ARBA00022982"/>
    </source>
</evidence>
<feature type="region of interest" description="Disordered" evidence="23">
    <location>
        <begin position="615"/>
        <end position="641"/>
    </location>
</feature>
<keyword evidence="17" id="KW-0472">Membrane</keyword>
<dbReference type="PANTHER" id="PTHR10134">
    <property type="entry name" value="CYTOCHROME B-C1 COMPLEX SUBUNIT RIESKE, MITOCHONDRIAL"/>
    <property type="match status" value="1"/>
</dbReference>
<feature type="domain" description="Rieske" evidence="24">
    <location>
        <begin position="170"/>
        <end position="238"/>
    </location>
</feature>
<evidence type="ECO:0000313" key="25">
    <source>
        <dbReference type="EMBL" id="KAE9989394.1"/>
    </source>
</evidence>
<keyword evidence="12" id="KW-0249">Electron transport</keyword>
<proteinExistence type="inferred from homology"/>
<dbReference type="FunFam" id="1.20.5.270:FF:000002">
    <property type="entry name" value="Cytochrome b-c1 complex subunit Rieske, mitochondrial"/>
    <property type="match status" value="1"/>
</dbReference>
<evidence type="ECO:0000256" key="15">
    <source>
        <dbReference type="ARBA" id="ARBA00023014"/>
    </source>
</evidence>
<dbReference type="EC" id="7.1.1.8" evidence="3"/>
<evidence type="ECO:0000256" key="13">
    <source>
        <dbReference type="ARBA" id="ARBA00022989"/>
    </source>
</evidence>
<dbReference type="InterPro" id="IPR014349">
    <property type="entry name" value="Rieske_Fe-S_prot"/>
</dbReference>
<comment type="similarity">
    <text evidence="2">Belongs to the Rieske iron-sulfur protein family.</text>
</comment>
<dbReference type="Proteomes" id="UP000490939">
    <property type="component" value="Unassembled WGS sequence"/>
</dbReference>
<comment type="subcellular location">
    <subcellularLocation>
        <location evidence="1">Mitochondrion inner membrane</location>
        <topology evidence="1">Single-pass membrane protein</topology>
    </subcellularLocation>
</comment>
<keyword evidence="14" id="KW-0408">Iron</keyword>
<comment type="catalytic activity">
    <reaction evidence="19">
        <text>a quinol + 2 Fe(III)-[cytochrome c](out) = a quinone + 2 Fe(II)-[cytochrome c](out) + 2 H(+)(out)</text>
        <dbReference type="Rhea" id="RHEA:11484"/>
        <dbReference type="Rhea" id="RHEA-COMP:10350"/>
        <dbReference type="Rhea" id="RHEA-COMP:14399"/>
        <dbReference type="ChEBI" id="CHEBI:15378"/>
        <dbReference type="ChEBI" id="CHEBI:24646"/>
        <dbReference type="ChEBI" id="CHEBI:29033"/>
        <dbReference type="ChEBI" id="CHEBI:29034"/>
        <dbReference type="ChEBI" id="CHEBI:132124"/>
        <dbReference type="EC" id="7.1.1.8"/>
    </reaction>
</comment>
<dbReference type="Pfam" id="PF00355">
    <property type="entry name" value="Rieske"/>
    <property type="match status" value="1"/>
</dbReference>
<evidence type="ECO:0000256" key="9">
    <source>
        <dbReference type="ARBA" id="ARBA00022792"/>
    </source>
</evidence>
<dbReference type="NCBIfam" id="TIGR01416">
    <property type="entry name" value="Rieske_proteo"/>
    <property type="match status" value="1"/>
</dbReference>
<evidence type="ECO:0000256" key="10">
    <source>
        <dbReference type="ARBA" id="ARBA00022946"/>
    </source>
</evidence>
<feature type="coiled-coil region" evidence="22">
    <location>
        <begin position="284"/>
        <end position="318"/>
    </location>
</feature>
<dbReference type="InterPro" id="IPR017941">
    <property type="entry name" value="Rieske_2Fe-2S"/>
</dbReference>
<evidence type="ECO:0000256" key="3">
    <source>
        <dbReference type="ARBA" id="ARBA00012951"/>
    </source>
</evidence>
<keyword evidence="15" id="KW-0411">Iron-sulfur</keyword>
<dbReference type="GO" id="GO:0008121">
    <property type="term" value="F:quinol-cytochrome-c reductase activity"/>
    <property type="evidence" value="ECO:0007669"/>
    <property type="project" value="UniProtKB-EC"/>
</dbReference>
<dbReference type="PRINTS" id="PR00162">
    <property type="entry name" value="RIESKE"/>
</dbReference>
<dbReference type="EMBL" id="WNWR01000189">
    <property type="protein sequence ID" value="KAE9989394.1"/>
    <property type="molecule type" value="Genomic_DNA"/>
</dbReference>
<evidence type="ECO:0000256" key="7">
    <source>
        <dbReference type="ARBA" id="ARBA00022714"/>
    </source>
</evidence>
<dbReference type="InterPro" id="IPR036922">
    <property type="entry name" value="Rieske_2Fe-2S_sf"/>
</dbReference>
<dbReference type="Pfam" id="PF02921">
    <property type="entry name" value="UCR_TM"/>
    <property type="match status" value="1"/>
</dbReference>
<dbReference type="InterPro" id="IPR006317">
    <property type="entry name" value="Ubiquinol_cyt_c_Rdtase_Fe-S-su"/>
</dbReference>
<reference evidence="25 26" key="1">
    <citation type="submission" date="2019-07" db="EMBL/GenBank/DDBJ databases">
        <title>Venturia inaequalis Genome Resource.</title>
        <authorList>
            <person name="Lichtner F.J."/>
        </authorList>
    </citation>
    <scope>NUCLEOTIDE SEQUENCE [LARGE SCALE GENOMIC DNA]</scope>
    <source>
        <strain evidence="25 26">DMI_063113</strain>
    </source>
</reference>
<evidence type="ECO:0000256" key="19">
    <source>
        <dbReference type="ARBA" id="ARBA00029351"/>
    </source>
</evidence>
<evidence type="ECO:0000256" key="17">
    <source>
        <dbReference type="ARBA" id="ARBA00023136"/>
    </source>
</evidence>
<keyword evidence="10" id="KW-0809">Transit peptide</keyword>
<dbReference type="SUPFAM" id="SSF50022">
    <property type="entry name" value="ISP domain"/>
    <property type="match status" value="1"/>
</dbReference>
<evidence type="ECO:0000256" key="4">
    <source>
        <dbReference type="ARBA" id="ARBA00022448"/>
    </source>
</evidence>
<evidence type="ECO:0000256" key="14">
    <source>
        <dbReference type="ARBA" id="ARBA00023004"/>
    </source>
</evidence>
<dbReference type="InterPro" id="IPR004192">
    <property type="entry name" value="Rieske_TM"/>
</dbReference>
<keyword evidence="26" id="KW-1185">Reference proteome</keyword>
<protein>
    <recommendedName>
        <fullName evidence="21">Cytochrome b-c1 complex subunit Rieske, mitochondrial</fullName>
        <ecNumber evidence="3">7.1.1.8</ecNumber>
    </recommendedName>
</protein>
<keyword evidence="22" id="KW-0175">Coiled coil</keyword>
<dbReference type="Gene3D" id="2.102.10.10">
    <property type="entry name" value="Rieske [2Fe-2S] iron-sulphur domain"/>
    <property type="match status" value="1"/>
</dbReference>
<dbReference type="InterPro" id="IPR037008">
    <property type="entry name" value="bc1_Rieske_TM_sf"/>
</dbReference>
<dbReference type="InterPro" id="IPR005805">
    <property type="entry name" value="Rieske_Fe-S_prot_C"/>
</dbReference>
<keyword evidence="13" id="KW-1133">Transmembrane helix</keyword>
<dbReference type="AlphaFoldDB" id="A0A8H3Z8F1"/>
<dbReference type="PROSITE" id="PS51296">
    <property type="entry name" value="RIESKE"/>
    <property type="match status" value="1"/>
</dbReference>
<evidence type="ECO:0000256" key="1">
    <source>
        <dbReference type="ARBA" id="ARBA00004434"/>
    </source>
</evidence>
<evidence type="ECO:0000256" key="5">
    <source>
        <dbReference type="ARBA" id="ARBA00022660"/>
    </source>
</evidence>
<evidence type="ECO:0000256" key="21">
    <source>
        <dbReference type="ARBA" id="ARBA00072517"/>
    </source>
</evidence>
<evidence type="ECO:0000256" key="6">
    <source>
        <dbReference type="ARBA" id="ARBA00022692"/>
    </source>
</evidence>
<keyword evidence="4" id="KW-0813">Transport</keyword>
<dbReference type="FunFam" id="2.102.10.10:FF:000001">
    <property type="entry name" value="Cytochrome b-c1 complex subunit Rieske, mitochondrial"/>
    <property type="match status" value="1"/>
</dbReference>
<dbReference type="CDD" id="cd03470">
    <property type="entry name" value="Rieske_cytochrome_bc1"/>
    <property type="match status" value="1"/>
</dbReference>
<evidence type="ECO:0000256" key="16">
    <source>
        <dbReference type="ARBA" id="ARBA00023128"/>
    </source>
</evidence>
<dbReference type="GO" id="GO:0005743">
    <property type="term" value="C:mitochondrial inner membrane"/>
    <property type="evidence" value="ECO:0007669"/>
    <property type="project" value="UniProtKB-SubCell"/>
</dbReference>
<dbReference type="GO" id="GO:0046872">
    <property type="term" value="F:metal ion binding"/>
    <property type="evidence" value="ECO:0007669"/>
    <property type="project" value="UniProtKB-KW"/>
</dbReference>